<evidence type="ECO:0000313" key="2">
    <source>
        <dbReference type="Proteomes" id="UP001256827"/>
    </source>
</evidence>
<reference evidence="1 2" key="1">
    <citation type="submission" date="2023-09" db="EMBL/GenBank/DDBJ databases">
        <title>Complete Genome and Methylome dissection of Bacillus brevis NEB573 original source of BbsI restriction endonuclease.</title>
        <authorList>
            <person name="Fomenkov A."/>
            <person name="Roberts R.D."/>
        </authorList>
    </citation>
    <scope>NUCLEOTIDE SEQUENCE [LARGE SCALE GENOMIC DNA]</scope>
    <source>
        <strain evidence="1 2">NEB573</strain>
    </source>
</reference>
<dbReference type="EMBL" id="CP134050">
    <property type="protein sequence ID" value="WNC15459.1"/>
    <property type="molecule type" value="Genomic_DNA"/>
</dbReference>
<dbReference type="InterPro" id="IPR004027">
    <property type="entry name" value="SEC_C_motif"/>
</dbReference>
<dbReference type="SUPFAM" id="SSF103642">
    <property type="entry name" value="Sec-C motif"/>
    <property type="match status" value="1"/>
</dbReference>
<proteinExistence type="predicted"/>
<accession>A0ABY9T5T8</accession>
<keyword evidence="2" id="KW-1185">Reference proteome</keyword>
<gene>
    <name evidence="1" type="ORF">RGB73_03665</name>
</gene>
<dbReference type="PANTHER" id="PTHR33747">
    <property type="entry name" value="UPF0225 PROTEIN SCO1677"/>
    <property type="match status" value="1"/>
</dbReference>
<name>A0ABY9T5T8_BREBE</name>
<dbReference type="Pfam" id="PF02810">
    <property type="entry name" value="SEC-C"/>
    <property type="match status" value="1"/>
</dbReference>
<dbReference type="RefSeq" id="WP_310769251.1">
    <property type="nucleotide sequence ID" value="NZ_CP134050.1"/>
</dbReference>
<evidence type="ECO:0000313" key="1">
    <source>
        <dbReference type="EMBL" id="WNC15459.1"/>
    </source>
</evidence>
<organism evidence="1 2">
    <name type="scientific">Brevibacillus brevis</name>
    <name type="common">Bacillus brevis</name>
    <dbReference type="NCBI Taxonomy" id="1393"/>
    <lineage>
        <taxon>Bacteria</taxon>
        <taxon>Bacillati</taxon>
        <taxon>Bacillota</taxon>
        <taxon>Bacilli</taxon>
        <taxon>Bacillales</taxon>
        <taxon>Paenibacillaceae</taxon>
        <taxon>Brevibacillus</taxon>
    </lineage>
</organism>
<protein>
    <submittedName>
        <fullName evidence="1">SEC-C metal-binding domain-containing protein</fullName>
    </submittedName>
</protein>
<sequence length="405" mass="46547">MDKLLLNERTRMMFLESLGQWKEAIEELEAKAEAKRWAKMQHPISLADALSRLTKEDLSKIRTTLDVRGASSLRKQELIDVLVQQIPAKLPRLLGKMDESRYKILKRLAEGGGIGFVSLTPDQLSYWISRGLVFSGTIQGKKTLVIPQEVLAAFRQADGDPAVQEKVRRNTEWLKITYGCLYYYGTLGLTELQSLLKQHAKAEPESIEYLFVLYEAEQFEKNIRIDLDGTTSHSDVWDPKRVKQEHRARPDLSFRPFSKTQLLRAGEPGYVDRNAQYQAFVQFLCNHYVITREEADQLVEECVYAIQNGEELQDTLGMFQQEMEIDSVDMLQEFMRHIVELHNHTRQWILKGHTPDELFAEEKKALRPLPAAKAEVVDFATRKKVGRNDPCPCGSGKKFKKCCGR</sequence>
<dbReference type="Gene3D" id="3.10.450.50">
    <property type="match status" value="1"/>
</dbReference>
<dbReference type="PANTHER" id="PTHR33747:SF1">
    <property type="entry name" value="ADENYLATE CYCLASE-ASSOCIATED CAP C-TERMINAL DOMAIN-CONTAINING PROTEIN"/>
    <property type="match status" value="1"/>
</dbReference>
<dbReference type="Proteomes" id="UP001256827">
    <property type="component" value="Chromosome"/>
</dbReference>